<name>A0A0C3LZL1_9AGAM</name>
<keyword evidence="2" id="KW-1185">Reference proteome</keyword>
<sequence length="60" mass="6363">MIGEMCCRTSAAPQIEAVVSALHTWVSGLFHYVHFITDTGSAFSSEPVQRSGTKASTSAC</sequence>
<organism evidence="1 2">
    <name type="scientific">Tulasnella calospora MUT 4182</name>
    <dbReference type="NCBI Taxonomy" id="1051891"/>
    <lineage>
        <taxon>Eukaryota</taxon>
        <taxon>Fungi</taxon>
        <taxon>Dikarya</taxon>
        <taxon>Basidiomycota</taxon>
        <taxon>Agaricomycotina</taxon>
        <taxon>Agaricomycetes</taxon>
        <taxon>Cantharellales</taxon>
        <taxon>Tulasnellaceae</taxon>
        <taxon>Tulasnella</taxon>
    </lineage>
</organism>
<protein>
    <submittedName>
        <fullName evidence="1">Uncharacterized protein</fullName>
    </submittedName>
</protein>
<dbReference type="EMBL" id="KN823018">
    <property type="protein sequence ID" value="KIO26822.1"/>
    <property type="molecule type" value="Genomic_DNA"/>
</dbReference>
<dbReference type="AlphaFoldDB" id="A0A0C3LZL1"/>
<dbReference type="HOGENOM" id="CLU_2943569_0_0_1"/>
<evidence type="ECO:0000313" key="1">
    <source>
        <dbReference type="EMBL" id="KIO26822.1"/>
    </source>
</evidence>
<accession>A0A0C3LZL1</accession>
<dbReference type="Proteomes" id="UP000054248">
    <property type="component" value="Unassembled WGS sequence"/>
</dbReference>
<proteinExistence type="predicted"/>
<reference evidence="2" key="2">
    <citation type="submission" date="2015-01" db="EMBL/GenBank/DDBJ databases">
        <title>Evolutionary Origins and Diversification of the Mycorrhizal Mutualists.</title>
        <authorList>
            <consortium name="DOE Joint Genome Institute"/>
            <consortium name="Mycorrhizal Genomics Consortium"/>
            <person name="Kohler A."/>
            <person name="Kuo A."/>
            <person name="Nagy L.G."/>
            <person name="Floudas D."/>
            <person name="Copeland A."/>
            <person name="Barry K.W."/>
            <person name="Cichocki N."/>
            <person name="Veneault-Fourrey C."/>
            <person name="LaButti K."/>
            <person name="Lindquist E.A."/>
            <person name="Lipzen A."/>
            <person name="Lundell T."/>
            <person name="Morin E."/>
            <person name="Murat C."/>
            <person name="Riley R."/>
            <person name="Ohm R."/>
            <person name="Sun H."/>
            <person name="Tunlid A."/>
            <person name="Henrissat B."/>
            <person name="Grigoriev I.V."/>
            <person name="Hibbett D.S."/>
            <person name="Martin F."/>
        </authorList>
    </citation>
    <scope>NUCLEOTIDE SEQUENCE [LARGE SCALE GENOMIC DNA]</scope>
    <source>
        <strain evidence="2">MUT 4182</strain>
    </source>
</reference>
<gene>
    <name evidence="1" type="ORF">M407DRAFT_196634</name>
</gene>
<evidence type="ECO:0000313" key="2">
    <source>
        <dbReference type="Proteomes" id="UP000054248"/>
    </source>
</evidence>
<reference evidence="1 2" key="1">
    <citation type="submission" date="2014-04" db="EMBL/GenBank/DDBJ databases">
        <authorList>
            <consortium name="DOE Joint Genome Institute"/>
            <person name="Kuo A."/>
            <person name="Girlanda M."/>
            <person name="Perotto S."/>
            <person name="Kohler A."/>
            <person name="Nagy L.G."/>
            <person name="Floudas D."/>
            <person name="Copeland A."/>
            <person name="Barry K.W."/>
            <person name="Cichocki N."/>
            <person name="Veneault-Fourrey C."/>
            <person name="LaButti K."/>
            <person name="Lindquist E.A."/>
            <person name="Lipzen A."/>
            <person name="Lundell T."/>
            <person name="Morin E."/>
            <person name="Murat C."/>
            <person name="Sun H."/>
            <person name="Tunlid A."/>
            <person name="Henrissat B."/>
            <person name="Grigoriev I.V."/>
            <person name="Hibbett D.S."/>
            <person name="Martin F."/>
            <person name="Nordberg H.P."/>
            <person name="Cantor M.N."/>
            <person name="Hua S.X."/>
        </authorList>
    </citation>
    <scope>NUCLEOTIDE SEQUENCE [LARGE SCALE GENOMIC DNA]</scope>
    <source>
        <strain evidence="1 2">MUT 4182</strain>
    </source>
</reference>